<dbReference type="AlphaFoldDB" id="A0A926DYC7"/>
<protein>
    <submittedName>
        <fullName evidence="6">LemA family protein</fullName>
    </submittedName>
</protein>
<evidence type="ECO:0000313" key="7">
    <source>
        <dbReference type="Proteomes" id="UP000653127"/>
    </source>
</evidence>
<name>A0A926DYC7_9FIRM</name>
<proteinExistence type="inferred from homology"/>
<dbReference type="Gene3D" id="1.20.1440.20">
    <property type="entry name" value="LemA-like domain"/>
    <property type="match status" value="1"/>
</dbReference>
<gene>
    <name evidence="6" type="ORF">H8711_02670</name>
</gene>
<dbReference type="RefSeq" id="WP_249281996.1">
    <property type="nucleotide sequence ID" value="NZ_JACRST010000002.1"/>
</dbReference>
<comment type="subcellular location">
    <subcellularLocation>
        <location evidence="1">Membrane</location>
        <topology evidence="1">Single-pass membrane protein</topology>
    </subcellularLocation>
</comment>
<keyword evidence="3" id="KW-0812">Transmembrane</keyword>
<comment type="caution">
    <text evidence="6">The sequence shown here is derived from an EMBL/GenBank/DDBJ whole genome shotgun (WGS) entry which is preliminary data.</text>
</comment>
<dbReference type="Proteomes" id="UP000653127">
    <property type="component" value="Unassembled WGS sequence"/>
</dbReference>
<dbReference type="PANTHER" id="PTHR34478">
    <property type="entry name" value="PROTEIN LEMA"/>
    <property type="match status" value="1"/>
</dbReference>
<evidence type="ECO:0000256" key="5">
    <source>
        <dbReference type="ARBA" id="ARBA00023136"/>
    </source>
</evidence>
<organism evidence="6 7">
    <name type="scientific">Ligaoa zhengdingensis</name>
    <dbReference type="NCBI Taxonomy" id="2763658"/>
    <lineage>
        <taxon>Bacteria</taxon>
        <taxon>Bacillati</taxon>
        <taxon>Bacillota</taxon>
        <taxon>Clostridia</taxon>
        <taxon>Eubacteriales</taxon>
        <taxon>Oscillospiraceae</taxon>
        <taxon>Ligaoa</taxon>
    </lineage>
</organism>
<sequence>MKKLSGGMIALIFIVVAALLLGVWAVSSYNGLVGLREEVSGQSANIETQLQRRADLIPNLVSTVKGYAAHETEIMTELAEARSALVGAGNLAEKAEADAALSGALSRLLMVVENYPDLKADAQFTALMDELSGTENRIAVARKDYNDAAKTYNKKIKTFPSVIFANMFGFEGVEYFEAAAGSEAPPAVSFD</sequence>
<evidence type="ECO:0000256" key="3">
    <source>
        <dbReference type="ARBA" id="ARBA00022692"/>
    </source>
</evidence>
<reference evidence="6" key="1">
    <citation type="submission" date="2020-08" db="EMBL/GenBank/DDBJ databases">
        <title>Genome public.</title>
        <authorList>
            <person name="Liu C."/>
            <person name="Sun Q."/>
        </authorList>
    </citation>
    <scope>NUCLEOTIDE SEQUENCE</scope>
    <source>
        <strain evidence="6">NSJ-31</strain>
    </source>
</reference>
<evidence type="ECO:0000313" key="6">
    <source>
        <dbReference type="EMBL" id="MBC8545842.1"/>
    </source>
</evidence>
<dbReference type="SUPFAM" id="SSF140478">
    <property type="entry name" value="LemA-like"/>
    <property type="match status" value="1"/>
</dbReference>
<keyword evidence="7" id="KW-1185">Reference proteome</keyword>
<dbReference type="InterPro" id="IPR007156">
    <property type="entry name" value="MamQ_LemA"/>
</dbReference>
<dbReference type="InterPro" id="IPR023353">
    <property type="entry name" value="LemA-like_dom_sf"/>
</dbReference>
<dbReference type="PANTHER" id="PTHR34478:SF2">
    <property type="entry name" value="MEMBRANE PROTEIN"/>
    <property type="match status" value="1"/>
</dbReference>
<dbReference type="EMBL" id="JACRST010000002">
    <property type="protein sequence ID" value="MBC8545842.1"/>
    <property type="molecule type" value="Genomic_DNA"/>
</dbReference>
<evidence type="ECO:0000256" key="1">
    <source>
        <dbReference type="ARBA" id="ARBA00004167"/>
    </source>
</evidence>
<evidence type="ECO:0000256" key="4">
    <source>
        <dbReference type="ARBA" id="ARBA00022989"/>
    </source>
</evidence>
<evidence type="ECO:0000256" key="2">
    <source>
        <dbReference type="ARBA" id="ARBA00008854"/>
    </source>
</evidence>
<keyword evidence="4" id="KW-1133">Transmembrane helix</keyword>
<accession>A0A926DYC7</accession>
<dbReference type="Pfam" id="PF04011">
    <property type="entry name" value="LemA"/>
    <property type="match status" value="1"/>
</dbReference>
<dbReference type="GO" id="GO:0016020">
    <property type="term" value="C:membrane"/>
    <property type="evidence" value="ECO:0007669"/>
    <property type="project" value="UniProtKB-SubCell"/>
</dbReference>
<comment type="similarity">
    <text evidence="2">Belongs to the LemA family.</text>
</comment>
<keyword evidence="5" id="KW-0472">Membrane</keyword>